<comment type="caution">
    <text evidence="1">The sequence shown here is derived from an EMBL/GenBank/DDBJ whole genome shotgun (WGS) entry which is preliminary data.</text>
</comment>
<dbReference type="InterPro" id="IPR036182">
    <property type="entry name" value="PCuAC_sf"/>
</dbReference>
<dbReference type="Gene3D" id="2.60.40.1890">
    <property type="entry name" value="PCu(A)C copper chaperone"/>
    <property type="match status" value="1"/>
</dbReference>
<sequence length="202" mass="20945">MVPLRFSFGGSFPRQPRCCSGGGARARAARTKFRKAFPMVRAFALSALLLAGSPALLLAGAPVLAQMAPMAQPHVQDAWVRLPAVSGRPAGGYFLIHGTAKADALTGVSSPKAERIELHSMTNEGGVMKMRAEPSFAVPAKGVLQFAPGGSHLMIFGLAPDVKPGAAIPLTFSFQSGAKVTLNAEARAANAPVKADAPAHQH</sequence>
<evidence type="ECO:0000313" key="1">
    <source>
        <dbReference type="EMBL" id="TPE60126.1"/>
    </source>
</evidence>
<proteinExistence type="predicted"/>
<dbReference type="EMBL" id="VFSU01000028">
    <property type="protein sequence ID" value="TPE60126.1"/>
    <property type="molecule type" value="Genomic_DNA"/>
</dbReference>
<dbReference type="Proteomes" id="UP000319897">
    <property type="component" value="Unassembled WGS sequence"/>
</dbReference>
<dbReference type="InterPro" id="IPR058248">
    <property type="entry name" value="Lxx211020-like"/>
</dbReference>
<organism evidence="1 2">
    <name type="scientific">Sandaracinobacter neustonicus</name>
    <dbReference type="NCBI Taxonomy" id="1715348"/>
    <lineage>
        <taxon>Bacteria</taxon>
        <taxon>Pseudomonadati</taxon>
        <taxon>Pseudomonadota</taxon>
        <taxon>Alphaproteobacteria</taxon>
        <taxon>Sphingomonadales</taxon>
        <taxon>Sphingosinicellaceae</taxon>
        <taxon>Sandaracinobacter</taxon>
    </lineage>
</organism>
<dbReference type="InterPro" id="IPR007410">
    <property type="entry name" value="LpqE-like"/>
</dbReference>
<gene>
    <name evidence="1" type="ORF">FJQ54_11990</name>
</gene>
<protein>
    <submittedName>
        <fullName evidence="1">Copper chaperone PCu(A)C</fullName>
    </submittedName>
</protein>
<reference evidence="1 2" key="1">
    <citation type="submission" date="2019-06" db="EMBL/GenBank/DDBJ databases">
        <authorList>
            <person name="Lee I."/>
            <person name="Jang G.I."/>
            <person name="Hwang C.Y."/>
        </authorList>
    </citation>
    <scope>NUCLEOTIDE SEQUENCE [LARGE SCALE GENOMIC DNA]</scope>
    <source>
        <strain evidence="1 2">PAMC 28131</strain>
    </source>
</reference>
<keyword evidence="2" id="KW-1185">Reference proteome</keyword>
<accession>A0A501XHV9</accession>
<dbReference type="AlphaFoldDB" id="A0A501XHV9"/>
<dbReference type="OrthoDB" id="9796962at2"/>
<dbReference type="PANTHER" id="PTHR36302:SF1">
    <property type="entry name" value="COPPER CHAPERONE PCU(A)C"/>
    <property type="match status" value="1"/>
</dbReference>
<dbReference type="SUPFAM" id="SSF110087">
    <property type="entry name" value="DR1885-like metal-binding protein"/>
    <property type="match status" value="1"/>
</dbReference>
<dbReference type="PANTHER" id="PTHR36302">
    <property type="entry name" value="BLR7088 PROTEIN"/>
    <property type="match status" value="1"/>
</dbReference>
<name>A0A501XHV9_9SPHN</name>
<dbReference type="Pfam" id="PF04314">
    <property type="entry name" value="PCuAC"/>
    <property type="match status" value="1"/>
</dbReference>
<evidence type="ECO:0000313" key="2">
    <source>
        <dbReference type="Proteomes" id="UP000319897"/>
    </source>
</evidence>